<dbReference type="Gene3D" id="3.40.190.290">
    <property type="match status" value="1"/>
</dbReference>
<dbReference type="Pfam" id="PF00126">
    <property type="entry name" value="HTH_1"/>
    <property type="match status" value="1"/>
</dbReference>
<dbReference type="Proteomes" id="UP001596084">
    <property type="component" value="Unassembled WGS sequence"/>
</dbReference>
<proteinExistence type="inferred from homology"/>
<dbReference type="PANTHER" id="PTHR30419:SF8">
    <property type="entry name" value="NITROGEN ASSIMILATION TRANSCRIPTIONAL ACTIVATOR-RELATED"/>
    <property type="match status" value="1"/>
</dbReference>
<dbReference type="CDD" id="cd08438">
    <property type="entry name" value="PBP2_CidR"/>
    <property type="match status" value="1"/>
</dbReference>
<evidence type="ECO:0000313" key="6">
    <source>
        <dbReference type="EMBL" id="MFC5522683.1"/>
    </source>
</evidence>
<dbReference type="PANTHER" id="PTHR30419">
    <property type="entry name" value="HTH-TYPE TRANSCRIPTIONAL REGULATOR YBHD"/>
    <property type="match status" value="1"/>
</dbReference>
<reference evidence="7" key="1">
    <citation type="journal article" date="2019" name="Int. J. Syst. Evol. Microbiol.">
        <title>The Global Catalogue of Microorganisms (GCM) 10K type strain sequencing project: providing services to taxonomists for standard genome sequencing and annotation.</title>
        <authorList>
            <consortium name="The Broad Institute Genomics Platform"/>
            <consortium name="The Broad Institute Genome Sequencing Center for Infectious Disease"/>
            <person name="Wu L."/>
            <person name="Ma J."/>
        </authorList>
    </citation>
    <scope>NUCLEOTIDE SEQUENCE [LARGE SCALE GENOMIC DNA]</scope>
    <source>
        <strain evidence="7">CGMCC 4.7277</strain>
    </source>
</reference>
<gene>
    <name evidence="6" type="ORF">ACFPP7_17470</name>
</gene>
<name>A0ABW0QDL5_9BURK</name>
<evidence type="ECO:0000256" key="1">
    <source>
        <dbReference type="ARBA" id="ARBA00009437"/>
    </source>
</evidence>
<comment type="similarity">
    <text evidence="1">Belongs to the LysR transcriptional regulatory family.</text>
</comment>
<dbReference type="InterPro" id="IPR000847">
    <property type="entry name" value="LysR_HTH_N"/>
</dbReference>
<dbReference type="InterPro" id="IPR005119">
    <property type="entry name" value="LysR_subst-bd"/>
</dbReference>
<keyword evidence="3" id="KW-0238">DNA-binding</keyword>
<dbReference type="InterPro" id="IPR050950">
    <property type="entry name" value="HTH-type_LysR_regulators"/>
</dbReference>
<dbReference type="PRINTS" id="PR00039">
    <property type="entry name" value="HTHLYSR"/>
</dbReference>
<dbReference type="PROSITE" id="PS50931">
    <property type="entry name" value="HTH_LYSR"/>
    <property type="match status" value="1"/>
</dbReference>
<dbReference type="InterPro" id="IPR036388">
    <property type="entry name" value="WH-like_DNA-bd_sf"/>
</dbReference>
<comment type="caution">
    <text evidence="6">The sequence shown here is derived from an EMBL/GenBank/DDBJ whole genome shotgun (WGS) entry which is preliminary data.</text>
</comment>
<evidence type="ECO:0000256" key="2">
    <source>
        <dbReference type="ARBA" id="ARBA00023015"/>
    </source>
</evidence>
<dbReference type="SUPFAM" id="SSF46785">
    <property type="entry name" value="Winged helix' DNA-binding domain"/>
    <property type="match status" value="1"/>
</dbReference>
<evidence type="ECO:0000259" key="5">
    <source>
        <dbReference type="PROSITE" id="PS50931"/>
    </source>
</evidence>
<organism evidence="6 7">
    <name type="scientific">Polaromonas jejuensis</name>
    <dbReference type="NCBI Taxonomy" id="457502"/>
    <lineage>
        <taxon>Bacteria</taxon>
        <taxon>Pseudomonadati</taxon>
        <taxon>Pseudomonadota</taxon>
        <taxon>Betaproteobacteria</taxon>
        <taxon>Burkholderiales</taxon>
        <taxon>Comamonadaceae</taxon>
        <taxon>Polaromonas</taxon>
    </lineage>
</organism>
<dbReference type="InterPro" id="IPR036390">
    <property type="entry name" value="WH_DNA-bd_sf"/>
</dbReference>
<keyword evidence="2" id="KW-0805">Transcription regulation</keyword>
<keyword evidence="7" id="KW-1185">Reference proteome</keyword>
<dbReference type="SUPFAM" id="SSF53850">
    <property type="entry name" value="Periplasmic binding protein-like II"/>
    <property type="match status" value="1"/>
</dbReference>
<keyword evidence="4" id="KW-0804">Transcription</keyword>
<feature type="domain" description="HTH lysR-type" evidence="5">
    <location>
        <begin position="3"/>
        <end position="60"/>
    </location>
</feature>
<dbReference type="RefSeq" id="WP_068836082.1">
    <property type="nucleotide sequence ID" value="NZ_JBHSMX010000055.1"/>
</dbReference>
<evidence type="ECO:0000256" key="4">
    <source>
        <dbReference type="ARBA" id="ARBA00023163"/>
    </source>
</evidence>
<evidence type="ECO:0000313" key="7">
    <source>
        <dbReference type="Proteomes" id="UP001596084"/>
    </source>
</evidence>
<sequence length="297" mass="33172">MDVDLRRLRLFVEVVRQGGFSQAAKVVFATQPTVSKAVKQLEDELGVPLLNRVGHRSELTAAGKIVYRRAVSLLTEGEDLIAELDELRGLKRGTLHLGFPRVGSSALFAPMFASFRRRYPGVDVELVVHDCKRLEESLLAGELDLAALVHPIAQDFDWQDVRTEPLVVLLPRDHALAGQETIRLSRLAEFPFILFEEGFALNEVILGACRDKGITPKIAARSSQVDFIFELVAAGVGIAFLPRVLAEQRPHRIVQRVLLDEPKCKWRIALAWRRGGYLSHAARAWLAHAREEHAKTG</sequence>
<accession>A0ABW0QDL5</accession>
<evidence type="ECO:0000256" key="3">
    <source>
        <dbReference type="ARBA" id="ARBA00023125"/>
    </source>
</evidence>
<dbReference type="Pfam" id="PF03466">
    <property type="entry name" value="LysR_substrate"/>
    <property type="match status" value="1"/>
</dbReference>
<dbReference type="Gene3D" id="1.10.10.10">
    <property type="entry name" value="Winged helix-like DNA-binding domain superfamily/Winged helix DNA-binding domain"/>
    <property type="match status" value="1"/>
</dbReference>
<dbReference type="EMBL" id="JBHSMX010000055">
    <property type="protein sequence ID" value="MFC5522683.1"/>
    <property type="molecule type" value="Genomic_DNA"/>
</dbReference>
<protein>
    <submittedName>
        <fullName evidence="6">LysR family transcriptional regulator</fullName>
    </submittedName>
</protein>